<organism evidence="1">
    <name type="scientific">Rheinheimera sp. BAL341</name>
    <dbReference type="NCBI Taxonomy" id="1708203"/>
    <lineage>
        <taxon>Bacteria</taxon>
        <taxon>Pseudomonadati</taxon>
        <taxon>Pseudomonadota</taxon>
        <taxon>Gammaproteobacteria</taxon>
        <taxon>Chromatiales</taxon>
        <taxon>Chromatiaceae</taxon>
        <taxon>Rheinheimera</taxon>
    </lineage>
</organism>
<accession>A0A486XQH4</accession>
<protein>
    <submittedName>
        <fullName evidence="1">Uncharacterized protein</fullName>
    </submittedName>
</protein>
<sequence>MLIKDTLLYKACRANATNGYMDAVDSRPDKTKTIKKTGLILAG</sequence>
<evidence type="ECO:0000313" key="1">
    <source>
        <dbReference type="EMBL" id="VHO04853.1"/>
    </source>
</evidence>
<proteinExistence type="predicted"/>
<gene>
    <name evidence="1" type="ORF">BAL341_2126</name>
</gene>
<name>A0A486XQH4_9GAMM</name>
<reference evidence="1" key="1">
    <citation type="submission" date="2019-04" db="EMBL/GenBank/DDBJ databases">
        <authorList>
            <person name="Brambilla D."/>
        </authorList>
    </citation>
    <scope>NUCLEOTIDE SEQUENCE</scope>
    <source>
        <strain evidence="1">BAL1</strain>
    </source>
</reference>
<dbReference type="AlphaFoldDB" id="A0A486XQH4"/>
<dbReference type="EMBL" id="CAAJGR010000118">
    <property type="protein sequence ID" value="VHO04853.1"/>
    <property type="molecule type" value="Genomic_DNA"/>
</dbReference>